<evidence type="ECO:0000259" key="3">
    <source>
        <dbReference type="Pfam" id="PF13598"/>
    </source>
</evidence>
<feature type="domain" description="DUF4139" evidence="3">
    <location>
        <begin position="291"/>
        <end position="785"/>
    </location>
</feature>
<evidence type="ECO:0000256" key="1">
    <source>
        <dbReference type="SAM" id="Coils"/>
    </source>
</evidence>
<dbReference type="InterPro" id="IPR037291">
    <property type="entry name" value="DUF4139"/>
</dbReference>
<protein>
    <recommendedName>
        <fullName evidence="7">DUF4139 domain-containing protein</fullName>
    </recommendedName>
</protein>
<comment type="caution">
    <text evidence="5">The sequence shown here is derived from an EMBL/GenBank/DDBJ whole genome shotgun (WGS) entry which is preliminary data.</text>
</comment>
<gene>
    <name evidence="5" type="ORF">IMSHALPRED_007254</name>
</gene>
<dbReference type="PANTHER" id="PTHR31005:SF8">
    <property type="entry name" value="DUF4139 DOMAIN-CONTAINING PROTEIN"/>
    <property type="match status" value="1"/>
</dbReference>
<feature type="region of interest" description="Disordered" evidence="2">
    <location>
        <begin position="80"/>
        <end position="110"/>
    </location>
</feature>
<accession>A0A8H3FQM5</accession>
<feature type="compositionally biased region" description="Acidic residues" evidence="2">
    <location>
        <begin position="83"/>
        <end position="109"/>
    </location>
</feature>
<organism evidence="5 6">
    <name type="scientific">Imshaugia aleurites</name>
    <dbReference type="NCBI Taxonomy" id="172621"/>
    <lineage>
        <taxon>Eukaryota</taxon>
        <taxon>Fungi</taxon>
        <taxon>Dikarya</taxon>
        <taxon>Ascomycota</taxon>
        <taxon>Pezizomycotina</taxon>
        <taxon>Lecanoromycetes</taxon>
        <taxon>OSLEUM clade</taxon>
        <taxon>Lecanoromycetidae</taxon>
        <taxon>Lecanorales</taxon>
        <taxon>Lecanorineae</taxon>
        <taxon>Parmeliaceae</taxon>
        <taxon>Imshaugia</taxon>
    </lineage>
</organism>
<feature type="coiled-coil region" evidence="1">
    <location>
        <begin position="194"/>
        <end position="242"/>
    </location>
</feature>
<dbReference type="InterPro" id="IPR025554">
    <property type="entry name" value="DUF4140"/>
</dbReference>
<feature type="compositionally biased region" description="Polar residues" evidence="2">
    <location>
        <begin position="424"/>
        <end position="433"/>
    </location>
</feature>
<feature type="domain" description="DUF4140" evidence="4">
    <location>
        <begin position="21"/>
        <end position="143"/>
    </location>
</feature>
<feature type="compositionally biased region" description="Low complexity" evidence="2">
    <location>
        <begin position="435"/>
        <end position="452"/>
    </location>
</feature>
<evidence type="ECO:0000313" key="5">
    <source>
        <dbReference type="EMBL" id="CAF9927614.1"/>
    </source>
</evidence>
<evidence type="ECO:0008006" key="7">
    <source>
        <dbReference type="Google" id="ProtNLM"/>
    </source>
</evidence>
<reference evidence="5" key="1">
    <citation type="submission" date="2021-03" db="EMBL/GenBank/DDBJ databases">
        <authorList>
            <person name="Tagirdzhanova G."/>
        </authorList>
    </citation>
    <scope>NUCLEOTIDE SEQUENCE</scope>
</reference>
<sequence>MAEETIHKQELPVRNLQTRTVTLYPTRAQITRDINNITLKSGANEIAIIGLTPTADENSIKVDGRGSATITDMMVELVPNPDSYEDIYPESEDDAEESEDDQSESEPDSDAIKVLTETKKQNDDSIMEANEEKKAAASRLAMLESYGRSFEKDRPSDLKDCITAYREERKQAFEVHKESEYKIKALEKKQVKILKQLAKESKAVLKQKNKATKEKLKRFDKKQKLRQEKLTARRRLKEERVQFWPRRVYRVVLSLDTNYDMTPASSRRGSIDSLVKIPSESQQSDSCQISLSLSYITHSAYWAPRYDLSLTTTTGTGLILYRAEFCNTTSETWKDAQVILSTSQAAFQGLGEPIPTMLPWHIRLGKGPSGFGDGTSGALMSNYEIQNRQNGPMNVASKNIEPRNVLFGLDGISFAPQQAAFRGQQQAMQSVRRGQQMQQHYAQQQQQQQQPQPREMANVAPQQNAPAGAFGAFGNVNSSRSGLFGSSSASKPSQPSAPALQDYQMQMMLLEQQNKKRIMMARQERDNSEGAEGYVGDLDDGNAETIVSELPTLGTQESEWTDSGLTSTYEIPGLRTVAPSFTTRRHKIASIHLKDVHLSYVLVPKLRAAAFLKARLHNTSSVALLKGPAGLTLDGSFLGNTNLPRCSAGDRFHLSLGVDPSVNTIYYKPVVKRSQTGVFTKEGSGIYTRTCIITNTKSNRAIEGTVLDQIPVSEEERLRVEVLQPTGLRLEGDAVKTGTGVAGKGMEKWGRATAVLKKGGEVAWEVKIEPGRSAKLVLEYEVKFPGSEIVVGV</sequence>
<name>A0A8H3FQM5_9LECA</name>
<dbReference type="EMBL" id="CAJPDT010000047">
    <property type="protein sequence ID" value="CAF9927614.1"/>
    <property type="molecule type" value="Genomic_DNA"/>
</dbReference>
<dbReference type="Pfam" id="PF13600">
    <property type="entry name" value="DUF4140"/>
    <property type="match status" value="1"/>
</dbReference>
<feature type="region of interest" description="Disordered" evidence="2">
    <location>
        <begin position="424"/>
        <end position="459"/>
    </location>
</feature>
<proteinExistence type="predicted"/>
<evidence type="ECO:0000259" key="4">
    <source>
        <dbReference type="Pfam" id="PF13600"/>
    </source>
</evidence>
<dbReference type="NCBIfam" id="TIGR02231">
    <property type="entry name" value="mucoidy inhibitor MuiA family protein"/>
    <property type="match status" value="1"/>
</dbReference>
<dbReference type="Pfam" id="PF13598">
    <property type="entry name" value="DUF4139"/>
    <property type="match status" value="1"/>
</dbReference>
<dbReference type="PANTHER" id="PTHR31005">
    <property type="entry name" value="DUF4139 DOMAIN-CONTAINING PROTEIN"/>
    <property type="match status" value="1"/>
</dbReference>
<evidence type="ECO:0000313" key="6">
    <source>
        <dbReference type="Proteomes" id="UP000664534"/>
    </source>
</evidence>
<evidence type="ECO:0000256" key="2">
    <source>
        <dbReference type="SAM" id="MobiDB-lite"/>
    </source>
</evidence>
<dbReference type="AlphaFoldDB" id="A0A8H3FQM5"/>
<keyword evidence="1" id="KW-0175">Coiled coil</keyword>
<keyword evidence="6" id="KW-1185">Reference proteome</keyword>
<dbReference type="InterPro" id="IPR011935">
    <property type="entry name" value="CHP02231"/>
</dbReference>
<dbReference type="OrthoDB" id="10068793at2759"/>
<dbReference type="Proteomes" id="UP000664534">
    <property type="component" value="Unassembled WGS sequence"/>
</dbReference>